<evidence type="ECO:0000313" key="2">
    <source>
        <dbReference type="Proteomes" id="UP000067738"/>
    </source>
</evidence>
<evidence type="ECO:0000313" key="1">
    <source>
        <dbReference type="EMBL" id="ALT68921.1"/>
    </source>
</evidence>
<protein>
    <submittedName>
        <fullName evidence="1">Uncharacterized protein</fullName>
    </submittedName>
</protein>
<dbReference type="RefSeq" id="WP_058739199.1">
    <property type="nucleotide sequence ID" value="NZ_CP011266.1"/>
</dbReference>
<sequence>MSRQVNLEMSHYTYQELCDAVERAAEHSKSFDDIRDLVHLVDFLEEEHERDDRKQNLDYQTWKLHEELFRNKEIYHHQYFYNVSRVFEDYEDRELLKWNISEQDKFHLICELIDVFEKEDLVDS</sequence>
<dbReference type="GeneID" id="26736098"/>
<dbReference type="AlphaFoldDB" id="A0A0U3DRB7"/>
<dbReference type="OrthoDB" id="376439at2157"/>
<reference evidence="1 2" key="1">
    <citation type="submission" date="2015-04" db="EMBL/GenBank/DDBJ databases">
        <title>The complete genome sequence of the rumen methanogen Methanobrevibacter millerae SM9.</title>
        <authorList>
            <person name="Leahy S.C."/>
            <person name="Kelly W.J."/>
            <person name="Pacheco D.M."/>
            <person name="Li D."/>
            <person name="Altermann E."/>
            <person name="Attwood G.T."/>
        </authorList>
    </citation>
    <scope>NUCLEOTIDE SEQUENCE [LARGE SCALE GENOMIC DNA]</scope>
    <source>
        <strain evidence="1 2">SM9</strain>
    </source>
</reference>
<dbReference type="EMBL" id="CP011266">
    <property type="protein sequence ID" value="ALT68921.1"/>
    <property type="molecule type" value="Genomic_DNA"/>
</dbReference>
<name>A0A0U3DRB7_9EURY</name>
<proteinExistence type="predicted"/>
<gene>
    <name evidence="1" type="ORF">sm9_1137</name>
</gene>
<dbReference type="KEGG" id="mmil:sm9_1137"/>
<accession>A0A0U3DRB7</accession>
<dbReference type="PATRIC" id="fig|230361.4.peg.1174"/>
<organism evidence="1 2">
    <name type="scientific">Methanobrevibacter millerae</name>
    <dbReference type="NCBI Taxonomy" id="230361"/>
    <lineage>
        <taxon>Archaea</taxon>
        <taxon>Methanobacteriati</taxon>
        <taxon>Methanobacteriota</taxon>
        <taxon>Methanomada group</taxon>
        <taxon>Methanobacteria</taxon>
        <taxon>Methanobacteriales</taxon>
        <taxon>Methanobacteriaceae</taxon>
        <taxon>Methanobrevibacter</taxon>
    </lineage>
</organism>
<dbReference type="Proteomes" id="UP000067738">
    <property type="component" value="Chromosome"/>
</dbReference>
<keyword evidence="2" id="KW-1185">Reference proteome</keyword>